<name>A0A225WEZ2_9STRA</name>
<dbReference type="EMBL" id="NBNE01000957">
    <property type="protein sequence ID" value="OWZ16303.1"/>
    <property type="molecule type" value="Genomic_DNA"/>
</dbReference>
<evidence type="ECO:0000313" key="1">
    <source>
        <dbReference type="EMBL" id="OWZ16303.1"/>
    </source>
</evidence>
<comment type="caution">
    <text evidence="1">The sequence shown here is derived from an EMBL/GenBank/DDBJ whole genome shotgun (WGS) entry which is preliminary data.</text>
</comment>
<reference evidence="2" key="1">
    <citation type="submission" date="2017-03" db="EMBL/GenBank/DDBJ databases">
        <title>Phytopthora megakarya and P. palmivora, two closely related causual agents of cacao black pod achieved similar genome size and gene model numbers by different mechanisms.</title>
        <authorList>
            <person name="Ali S."/>
            <person name="Shao J."/>
            <person name="Larry D.J."/>
            <person name="Kronmiller B."/>
            <person name="Shen D."/>
            <person name="Strem M.D."/>
            <person name="Melnick R.L."/>
            <person name="Guiltinan M.J."/>
            <person name="Tyler B.M."/>
            <person name="Meinhardt L.W."/>
            <person name="Bailey B.A."/>
        </authorList>
    </citation>
    <scope>NUCLEOTIDE SEQUENCE [LARGE SCALE GENOMIC DNA]</scope>
    <source>
        <strain evidence="2">zdho120</strain>
    </source>
</reference>
<accession>A0A225WEZ2</accession>
<keyword evidence="2" id="KW-1185">Reference proteome</keyword>
<proteinExistence type="predicted"/>
<gene>
    <name evidence="1" type="ORF">PHMEG_0009924</name>
</gene>
<organism evidence="1 2">
    <name type="scientific">Phytophthora megakarya</name>
    <dbReference type="NCBI Taxonomy" id="4795"/>
    <lineage>
        <taxon>Eukaryota</taxon>
        <taxon>Sar</taxon>
        <taxon>Stramenopiles</taxon>
        <taxon>Oomycota</taxon>
        <taxon>Peronosporomycetes</taxon>
        <taxon>Peronosporales</taxon>
        <taxon>Peronosporaceae</taxon>
        <taxon>Phytophthora</taxon>
    </lineage>
</organism>
<evidence type="ECO:0000313" key="2">
    <source>
        <dbReference type="Proteomes" id="UP000198211"/>
    </source>
</evidence>
<dbReference type="Proteomes" id="UP000198211">
    <property type="component" value="Unassembled WGS sequence"/>
</dbReference>
<protein>
    <submittedName>
        <fullName evidence="1">Uncharacterized protein</fullName>
    </submittedName>
</protein>
<sequence length="70" mass="7954">MYQQSFLDEEDANYAYATCLHKGVHPRAEIVSYLTHFEPTELPEAVAMYINEQLGGVKQTSSVKPHPDEQ</sequence>
<dbReference type="AlphaFoldDB" id="A0A225WEZ2"/>